<sequence length="394" mass="43358">MTTRPDPLTPPDSDLGDFAFMPLMVARLRKSKAWVKAKRNPALGFYMMNLWMAAWHEVPAGSLEDDDDVLMDAAMCEPAKWARVREDALRGWVLCSDGRLYHPVVCEQVMDAWTSKLERRDRNEHENNRKRLEREERSKLFAELKAAGIHKPWNTSLADLRATVQVLTTLQPADGPTPDRNLSAGQVEDSPGTVRDLSRLRQGQGQGQGQGYIKEKEPAAASSPGSTAQDSAGAPPPSPSPSPTSSRPTQIAVLLRGWERARGAMCTVTSSNPHVNAWAEHGVTDEQLREAYDLAVQDREKNHDPSGINAGFLDVFVSKVLNPAPGESRVKAVPPTDPLAWTLKWSGVEAKAKELGIEQQPGELSPAFKARVHAAAGITDEDRRRVLADFGERI</sequence>
<name>A0A484U2M0_9ZZZZ</name>
<accession>A0A484U2M0</accession>
<reference evidence="2" key="1">
    <citation type="submission" date="2019-03" db="EMBL/GenBank/DDBJ databases">
        <authorList>
            <person name="Danneels B."/>
        </authorList>
    </citation>
    <scope>NUCLEOTIDE SEQUENCE</scope>
</reference>
<dbReference type="AlphaFoldDB" id="A0A484U2M0"/>
<organism evidence="2">
    <name type="scientific">plant metagenome</name>
    <dbReference type="NCBI Taxonomy" id="1297885"/>
    <lineage>
        <taxon>unclassified sequences</taxon>
        <taxon>metagenomes</taxon>
        <taxon>organismal metagenomes</taxon>
    </lineage>
</organism>
<dbReference type="EMBL" id="CAADIO010000004">
    <property type="protein sequence ID" value="VFR81117.1"/>
    <property type="molecule type" value="Genomic_DNA"/>
</dbReference>
<dbReference type="InterPro" id="IPR010781">
    <property type="entry name" value="DUF1376"/>
</dbReference>
<evidence type="ECO:0000256" key="1">
    <source>
        <dbReference type="SAM" id="MobiDB-lite"/>
    </source>
</evidence>
<feature type="region of interest" description="Disordered" evidence="1">
    <location>
        <begin position="171"/>
        <end position="249"/>
    </location>
</feature>
<protein>
    <submittedName>
        <fullName evidence="2">Uncharacterized protein</fullName>
    </submittedName>
</protein>
<evidence type="ECO:0000313" key="2">
    <source>
        <dbReference type="EMBL" id="VFR81117.1"/>
    </source>
</evidence>
<dbReference type="Pfam" id="PF07120">
    <property type="entry name" value="DUF1376"/>
    <property type="match status" value="1"/>
</dbReference>
<gene>
    <name evidence="2" type="ORF">RAN3_2522</name>
</gene>
<proteinExistence type="predicted"/>